<evidence type="ECO:0000313" key="3">
    <source>
        <dbReference type="EMBL" id="MBM0106924.1"/>
    </source>
</evidence>
<dbReference type="SUPFAM" id="SSF56529">
    <property type="entry name" value="FAH"/>
    <property type="match status" value="1"/>
</dbReference>
<dbReference type="InterPro" id="IPR011234">
    <property type="entry name" value="Fumarylacetoacetase-like_C"/>
</dbReference>
<feature type="domain" description="Fumarylacetoacetase-like C-terminal" evidence="2">
    <location>
        <begin position="93"/>
        <end position="260"/>
    </location>
</feature>
<dbReference type="RefSeq" id="WP_203169036.1">
    <property type="nucleotide sequence ID" value="NZ_JAEVLS010000004.1"/>
</dbReference>
<dbReference type="Proteomes" id="UP000661077">
    <property type="component" value="Unassembled WGS sequence"/>
</dbReference>
<keyword evidence="1" id="KW-0456">Lyase</keyword>
<keyword evidence="3" id="KW-0378">Hydrolase</keyword>
<gene>
    <name evidence="3" type="ORF">JM946_19485</name>
</gene>
<dbReference type="PANTHER" id="PTHR30143">
    <property type="entry name" value="ACID HYDRATASE"/>
    <property type="match status" value="1"/>
</dbReference>
<evidence type="ECO:0000259" key="2">
    <source>
        <dbReference type="Pfam" id="PF01557"/>
    </source>
</evidence>
<evidence type="ECO:0000256" key="1">
    <source>
        <dbReference type="ARBA" id="ARBA00023239"/>
    </source>
</evidence>
<evidence type="ECO:0000313" key="4">
    <source>
        <dbReference type="Proteomes" id="UP000661077"/>
    </source>
</evidence>
<proteinExistence type="predicted"/>
<dbReference type="InterPro" id="IPR036663">
    <property type="entry name" value="Fumarylacetoacetase_C_sf"/>
</dbReference>
<reference evidence="3 4" key="1">
    <citation type="journal article" date="2021" name="Int. J. Syst. Evol. Microbiol.">
        <title>Steroidobacter gossypii sp. nov., isolated from soil of cotton cropping field.</title>
        <authorList>
            <person name="Huang R."/>
            <person name="Yang S."/>
            <person name="Zhen C."/>
            <person name="Liu W."/>
        </authorList>
    </citation>
    <scope>NUCLEOTIDE SEQUENCE [LARGE SCALE GENOMIC DNA]</scope>
    <source>
        <strain evidence="3 4">S1-65</strain>
    </source>
</reference>
<dbReference type="PANTHER" id="PTHR30143:SF0">
    <property type="entry name" value="2-KETO-4-PENTENOATE HYDRATASE"/>
    <property type="match status" value="1"/>
</dbReference>
<dbReference type="InterPro" id="IPR050772">
    <property type="entry name" value="Hydratase-Decarb/MhpD_sf"/>
</dbReference>
<dbReference type="Pfam" id="PF01557">
    <property type="entry name" value="FAA_hydrolase"/>
    <property type="match status" value="1"/>
</dbReference>
<comment type="caution">
    <text evidence="3">The sequence shown here is derived from an EMBL/GenBank/DDBJ whole genome shotgun (WGS) entry which is preliminary data.</text>
</comment>
<accession>A0ABS1X137</accession>
<protein>
    <submittedName>
        <fullName evidence="3">Fumarylacetoacetate hydrolase family protein</fullName>
    </submittedName>
</protein>
<sequence length="264" mass="28132">MHGDQIRSSVDRLEIHIAARTAFQLYRIDDRPITLDEAYSMQAEILARALRSGSDSIAGYKVGLTTAKMQAFCGVKEPIAGRILKSGVRASGATLRKSDFHRLGIESELALRVGKPVPALTASNDVADLIGCIDAIAAAFEVIDDRDADYSHLEASSIAAENSWNRGAVLGEAMSPADFGDLCNLQGRLLVNGEPVATGSSSDVMSGPLSVLAWVAQFARANDEELRPGQWILTGSIIPTKFAVVGETYSFELGSLPPVTVEIA</sequence>
<organism evidence="3 4">
    <name type="scientific">Steroidobacter gossypii</name>
    <dbReference type="NCBI Taxonomy" id="2805490"/>
    <lineage>
        <taxon>Bacteria</taxon>
        <taxon>Pseudomonadati</taxon>
        <taxon>Pseudomonadota</taxon>
        <taxon>Gammaproteobacteria</taxon>
        <taxon>Steroidobacterales</taxon>
        <taxon>Steroidobacteraceae</taxon>
        <taxon>Steroidobacter</taxon>
    </lineage>
</organism>
<dbReference type="Gene3D" id="3.90.850.10">
    <property type="entry name" value="Fumarylacetoacetase-like, C-terminal domain"/>
    <property type="match status" value="1"/>
</dbReference>
<dbReference type="EMBL" id="JAEVLS010000004">
    <property type="protein sequence ID" value="MBM0106924.1"/>
    <property type="molecule type" value="Genomic_DNA"/>
</dbReference>
<name>A0ABS1X137_9GAMM</name>
<keyword evidence="4" id="KW-1185">Reference proteome</keyword>
<dbReference type="GO" id="GO:0016787">
    <property type="term" value="F:hydrolase activity"/>
    <property type="evidence" value="ECO:0007669"/>
    <property type="project" value="UniProtKB-KW"/>
</dbReference>